<dbReference type="Proteomes" id="UP000809587">
    <property type="component" value="Unassembled WGS sequence"/>
</dbReference>
<reference evidence="2 3" key="1">
    <citation type="submission" date="2021-02" db="EMBL/GenBank/DDBJ databases">
        <authorList>
            <person name="Lee D.-H."/>
        </authorList>
    </citation>
    <scope>NUCLEOTIDE SEQUENCE [LARGE SCALE GENOMIC DNA]</scope>
    <source>
        <strain evidence="2 3">MMS20-R2-29</strain>
    </source>
</reference>
<gene>
    <name evidence="2" type="ORF">JQN84_13885</name>
</gene>
<evidence type="ECO:0000313" key="2">
    <source>
        <dbReference type="EMBL" id="MBM7083607.1"/>
    </source>
</evidence>
<feature type="region of interest" description="Disordered" evidence="1">
    <location>
        <begin position="53"/>
        <end position="76"/>
    </location>
</feature>
<evidence type="ECO:0000256" key="1">
    <source>
        <dbReference type="SAM" id="MobiDB-lite"/>
    </source>
</evidence>
<organism evidence="2 3">
    <name type="scientific">Micromonospora humidisoli</name>
    <dbReference type="NCBI Taxonomy" id="2807622"/>
    <lineage>
        <taxon>Bacteria</taxon>
        <taxon>Bacillati</taxon>
        <taxon>Actinomycetota</taxon>
        <taxon>Actinomycetes</taxon>
        <taxon>Micromonosporales</taxon>
        <taxon>Micromonosporaceae</taxon>
        <taxon>Micromonospora</taxon>
    </lineage>
</organism>
<sequence length="76" mass="8327">MSDEQKINDPNPAGTAEALVHERAGLVRAAAAATDDAKKKRYTERVGQVDEQLKLRGYNPKGELLRGRQAPPQQTT</sequence>
<keyword evidence="3" id="KW-1185">Reference proteome</keyword>
<accession>A0ABS2JAL8</accession>
<dbReference type="EMBL" id="JAFEUO010000003">
    <property type="protein sequence ID" value="MBM7083607.1"/>
    <property type="molecule type" value="Genomic_DNA"/>
</dbReference>
<proteinExistence type="predicted"/>
<comment type="caution">
    <text evidence="2">The sequence shown here is derived from an EMBL/GenBank/DDBJ whole genome shotgun (WGS) entry which is preliminary data.</text>
</comment>
<evidence type="ECO:0000313" key="3">
    <source>
        <dbReference type="Proteomes" id="UP000809587"/>
    </source>
</evidence>
<name>A0ABS2JAL8_9ACTN</name>
<protein>
    <submittedName>
        <fullName evidence="2">Uncharacterized protein</fullName>
    </submittedName>
</protein>
<dbReference type="RefSeq" id="WP_204958747.1">
    <property type="nucleotide sequence ID" value="NZ_JAFEUO010000003.1"/>
</dbReference>